<dbReference type="InterPro" id="IPR019587">
    <property type="entry name" value="Polyketide_cyclase/dehydratase"/>
</dbReference>
<protein>
    <recommendedName>
        <fullName evidence="3">Polyketide cyclase/dehydrase/lipid transport protein</fullName>
    </recommendedName>
</protein>
<comment type="caution">
    <text evidence="1">The sequence shown here is derived from an EMBL/GenBank/DDBJ whole genome shotgun (WGS) entry which is preliminary data.</text>
</comment>
<accession>A0A852W8B1</accession>
<dbReference type="InterPro" id="IPR023393">
    <property type="entry name" value="START-like_dom_sf"/>
</dbReference>
<evidence type="ECO:0008006" key="3">
    <source>
        <dbReference type="Google" id="ProtNLM"/>
    </source>
</evidence>
<evidence type="ECO:0000313" key="1">
    <source>
        <dbReference type="EMBL" id="NYG05427.1"/>
    </source>
</evidence>
<dbReference type="Proteomes" id="UP000549695">
    <property type="component" value="Unassembled WGS sequence"/>
</dbReference>
<dbReference type="EMBL" id="JACCCZ010000002">
    <property type="protein sequence ID" value="NYG05427.1"/>
    <property type="molecule type" value="Genomic_DNA"/>
</dbReference>
<dbReference type="AlphaFoldDB" id="A0A852W8B1"/>
<dbReference type="Gene3D" id="3.30.530.20">
    <property type="match status" value="1"/>
</dbReference>
<gene>
    <name evidence="1" type="ORF">HDA37_005781</name>
</gene>
<name>A0A852W8B1_PSEA5</name>
<dbReference type="SUPFAM" id="SSF55961">
    <property type="entry name" value="Bet v1-like"/>
    <property type="match status" value="1"/>
</dbReference>
<organism evidence="1 2">
    <name type="scientific">Pseudonocardia alni</name>
    <name type="common">Amycolata alni</name>
    <dbReference type="NCBI Taxonomy" id="33907"/>
    <lineage>
        <taxon>Bacteria</taxon>
        <taxon>Bacillati</taxon>
        <taxon>Actinomycetota</taxon>
        <taxon>Actinomycetes</taxon>
        <taxon>Pseudonocardiales</taxon>
        <taxon>Pseudonocardiaceae</taxon>
        <taxon>Pseudonocardia</taxon>
    </lineage>
</organism>
<evidence type="ECO:0000313" key="2">
    <source>
        <dbReference type="Proteomes" id="UP000549695"/>
    </source>
</evidence>
<proteinExistence type="predicted"/>
<keyword evidence="2" id="KW-1185">Reference proteome</keyword>
<sequence>MFLGSVMGLSVERAVHARIDRVWAVLTDPPDWPRWTESMSEVRLLDGGLAPGSRVRIVQPRLPPMIWTVTELVPERELTWVTSAAGVITTGSHSLRPGAGGTTHLRLGLDHRGVLAPLVRGLLGPRTRRYVELEADGLRRAAEDE</sequence>
<reference evidence="1 2" key="1">
    <citation type="submission" date="2020-07" db="EMBL/GenBank/DDBJ databases">
        <title>Sequencing the genomes of 1000 actinobacteria strains.</title>
        <authorList>
            <person name="Klenk H.-P."/>
        </authorList>
    </citation>
    <scope>NUCLEOTIDE SEQUENCE [LARGE SCALE GENOMIC DNA]</scope>
    <source>
        <strain evidence="1 2">DSM 44749</strain>
    </source>
</reference>
<dbReference type="Pfam" id="PF10604">
    <property type="entry name" value="Polyketide_cyc2"/>
    <property type="match status" value="1"/>
</dbReference>
<dbReference type="RefSeq" id="WP_253067545.1">
    <property type="nucleotide sequence ID" value="NZ_JBEZZM010000033.1"/>
</dbReference>